<keyword evidence="3" id="KW-0902">Two-component regulatory system</keyword>
<keyword evidence="4" id="KW-1133">Transmembrane helix</keyword>
<feature type="transmembrane region" description="Helical" evidence="4">
    <location>
        <begin position="516"/>
        <end position="536"/>
    </location>
</feature>
<keyword evidence="1" id="KW-0808">Transferase</keyword>
<evidence type="ECO:0000256" key="3">
    <source>
        <dbReference type="ARBA" id="ARBA00023012"/>
    </source>
</evidence>
<reference evidence="6 7" key="1">
    <citation type="submission" date="2018-11" db="EMBL/GenBank/DDBJ databases">
        <authorList>
            <person name="Zhou Z."/>
            <person name="Wang G."/>
        </authorList>
    </citation>
    <scope>NUCLEOTIDE SEQUENCE [LARGE SCALE GENOMIC DNA]</scope>
    <source>
        <strain evidence="6 7">KCTC52004</strain>
    </source>
</reference>
<evidence type="ECO:0000313" key="6">
    <source>
        <dbReference type="EMBL" id="RRB02593.1"/>
    </source>
</evidence>
<dbReference type="InterPro" id="IPR036890">
    <property type="entry name" value="HATPase_C_sf"/>
</dbReference>
<evidence type="ECO:0000313" key="7">
    <source>
        <dbReference type="Proteomes" id="UP000271925"/>
    </source>
</evidence>
<dbReference type="GO" id="GO:0016301">
    <property type="term" value="F:kinase activity"/>
    <property type="evidence" value="ECO:0007669"/>
    <property type="project" value="UniProtKB-KW"/>
</dbReference>
<protein>
    <recommendedName>
        <fullName evidence="5">Histidine kinase domain-containing protein</fullName>
    </recommendedName>
</protein>
<dbReference type="PANTHER" id="PTHR24421">
    <property type="entry name" value="NITRATE/NITRITE SENSOR PROTEIN NARX-RELATED"/>
    <property type="match status" value="1"/>
</dbReference>
<dbReference type="SUPFAM" id="SSF55874">
    <property type="entry name" value="ATPase domain of HSP90 chaperone/DNA topoisomerase II/histidine kinase"/>
    <property type="match status" value="1"/>
</dbReference>
<keyword evidence="7" id="KW-1185">Reference proteome</keyword>
<dbReference type="SMART" id="SM00387">
    <property type="entry name" value="HATPase_c"/>
    <property type="match status" value="1"/>
</dbReference>
<keyword evidence="4" id="KW-0812">Transmembrane</keyword>
<gene>
    <name evidence="6" type="ORF">EHT25_19280</name>
</gene>
<keyword evidence="2" id="KW-0418">Kinase</keyword>
<dbReference type="InterPro" id="IPR050482">
    <property type="entry name" value="Sensor_HK_TwoCompSys"/>
</dbReference>
<evidence type="ECO:0000259" key="5">
    <source>
        <dbReference type="PROSITE" id="PS50109"/>
    </source>
</evidence>
<keyword evidence="4" id="KW-0472">Membrane</keyword>
<dbReference type="GO" id="GO:0000160">
    <property type="term" value="P:phosphorelay signal transduction system"/>
    <property type="evidence" value="ECO:0007669"/>
    <property type="project" value="UniProtKB-KW"/>
</dbReference>
<sequence>MGMVLLIRYRFFSLYLPGYELITGMFRTGLLFLGIFLFFAKTAFSQTDGDPENRAEWERLKKQSITETTFRAACDLMQATGRTNINRSYDMLAEYVPLVRKTGNRAWVHILLMGWARARSSMIFSKEAESLYRQARENAGNHTRFYREAIVGTVLMYGEWGKMDSLTKYLEIGEKESLKAHDNESLSFIYTFGGMTQLSDTARLRKSFQRAMEVAKDVPNKNALFTAKYNFAVHYYRNNPQKQVAEFEALLELAKDSSLNKYPRKLYERTAFTFRNAGPSVYYQLMQINLLLTDYENAWKFAELFYNATVKPNPMGIQAAYFNSEIAIVKIYQNDLPAARTYLTMSRNLFKVPEMEIPYYGYFLAAGFLAEKTGNYKKALTYYEVIRKMGGTGVGLNLLPSDIYYAHTLILTNQLAKAGQVFDEFRPKLKNVEYTATGFYFYKYYADYLKTKGDYLGYGIAQERFSTIRDSLTNLNKYRAIQEILAKVRIRDKEQQIARLNEESLARDRDIRRERIFYSVAFGLAALTIVFLILYLRNRQIRSRQKEELQQRMLEQIEKQRHIELMEGIMQAEENERHKIADQLHDEVNTMLALASLNISSTLENGIRDNRTEQKLHKTQEVLTSVSSTIRGISHRLTPLTIERSGFRKAIEELAETVNLTGKIELETIVFGFEDNTKYAVSYLNDLYRIVQELVHNILKHAQATDALVEVIEHEQTISIVVEDNGVGIPDDSINNGKGLSGMKAKVAYLNGQIEIKRKSDNGTLVVIEIPT</sequence>
<name>A0A3P1BNV1_9BACT</name>
<accession>A0A3P1BNV1</accession>
<dbReference type="InterPro" id="IPR003594">
    <property type="entry name" value="HATPase_dom"/>
</dbReference>
<dbReference type="AlphaFoldDB" id="A0A3P1BNV1"/>
<dbReference type="Gene3D" id="3.30.565.10">
    <property type="entry name" value="Histidine kinase-like ATPase, C-terminal domain"/>
    <property type="match status" value="1"/>
</dbReference>
<dbReference type="Pfam" id="PF02518">
    <property type="entry name" value="HATPase_c"/>
    <property type="match status" value="1"/>
</dbReference>
<dbReference type="EMBL" id="RQJO01000009">
    <property type="protein sequence ID" value="RRB02593.1"/>
    <property type="molecule type" value="Genomic_DNA"/>
</dbReference>
<evidence type="ECO:0000256" key="4">
    <source>
        <dbReference type="SAM" id="Phobius"/>
    </source>
</evidence>
<comment type="caution">
    <text evidence="6">The sequence shown here is derived from an EMBL/GenBank/DDBJ whole genome shotgun (WGS) entry which is preliminary data.</text>
</comment>
<dbReference type="OrthoDB" id="9778366at2"/>
<feature type="domain" description="Histidine kinase" evidence="5">
    <location>
        <begin position="579"/>
        <end position="772"/>
    </location>
</feature>
<evidence type="ECO:0000256" key="1">
    <source>
        <dbReference type="ARBA" id="ARBA00022679"/>
    </source>
</evidence>
<dbReference type="CDD" id="cd16917">
    <property type="entry name" value="HATPase_UhpB-NarQ-NarX-like"/>
    <property type="match status" value="1"/>
</dbReference>
<evidence type="ECO:0000256" key="2">
    <source>
        <dbReference type="ARBA" id="ARBA00022777"/>
    </source>
</evidence>
<proteinExistence type="predicted"/>
<dbReference type="InterPro" id="IPR005467">
    <property type="entry name" value="His_kinase_dom"/>
</dbReference>
<organism evidence="6 7">
    <name type="scientific">Larkinella rosea</name>
    <dbReference type="NCBI Taxonomy" id="2025312"/>
    <lineage>
        <taxon>Bacteria</taxon>
        <taxon>Pseudomonadati</taxon>
        <taxon>Bacteroidota</taxon>
        <taxon>Cytophagia</taxon>
        <taxon>Cytophagales</taxon>
        <taxon>Spirosomataceae</taxon>
        <taxon>Larkinella</taxon>
    </lineage>
</organism>
<dbReference type="PROSITE" id="PS50109">
    <property type="entry name" value="HIS_KIN"/>
    <property type="match status" value="1"/>
</dbReference>
<dbReference type="Proteomes" id="UP000271925">
    <property type="component" value="Unassembled WGS sequence"/>
</dbReference>